<gene>
    <name evidence="3" type="ORF">ACRB68_26670</name>
</gene>
<dbReference type="PANTHER" id="PTHR11786">
    <property type="entry name" value="N-HYDROXYARYLAMINE O-ACETYLTRANSFERASE"/>
    <property type="match status" value="1"/>
</dbReference>
<organism evidence="3 4">
    <name type="scientific">Actinomadura macrotermitis</name>
    <dbReference type="NCBI Taxonomy" id="2585200"/>
    <lineage>
        <taxon>Bacteria</taxon>
        <taxon>Bacillati</taxon>
        <taxon>Actinomycetota</taxon>
        <taxon>Actinomycetes</taxon>
        <taxon>Streptosporangiales</taxon>
        <taxon>Thermomonosporaceae</taxon>
        <taxon>Actinomadura</taxon>
    </lineage>
</organism>
<dbReference type="PANTHER" id="PTHR11786:SF0">
    <property type="entry name" value="ARYLAMINE N-ACETYLTRANSFERASE 4-RELATED"/>
    <property type="match status" value="1"/>
</dbReference>
<dbReference type="GO" id="GO:0016407">
    <property type="term" value="F:acetyltransferase activity"/>
    <property type="evidence" value="ECO:0007669"/>
    <property type="project" value="InterPro"/>
</dbReference>
<proteinExistence type="inferred from homology"/>
<dbReference type="PRINTS" id="PR01543">
    <property type="entry name" value="ANATRNSFRASE"/>
</dbReference>
<dbReference type="EMBL" id="WEGH01000002">
    <property type="protein sequence ID" value="MQY04610.1"/>
    <property type="molecule type" value="Genomic_DNA"/>
</dbReference>
<protein>
    <recommendedName>
        <fullName evidence="5">Arylamine N-acetyltransferase</fullName>
    </recommendedName>
</protein>
<evidence type="ECO:0000313" key="4">
    <source>
        <dbReference type="Proteomes" id="UP000487268"/>
    </source>
</evidence>
<evidence type="ECO:0008006" key="5">
    <source>
        <dbReference type="Google" id="ProtNLM"/>
    </source>
</evidence>
<dbReference type="InterPro" id="IPR038765">
    <property type="entry name" value="Papain-like_cys_pep_sf"/>
</dbReference>
<dbReference type="Gene3D" id="2.40.128.150">
    <property type="entry name" value="Cysteine proteinases"/>
    <property type="match status" value="1"/>
</dbReference>
<evidence type="ECO:0000256" key="2">
    <source>
        <dbReference type="RuleBase" id="RU003452"/>
    </source>
</evidence>
<dbReference type="Gene3D" id="3.30.2140.10">
    <property type="entry name" value="Arylamine N-acetyltransferase"/>
    <property type="match status" value="1"/>
</dbReference>
<comment type="similarity">
    <text evidence="1 2">Belongs to the arylamine N-acetyltransferase family.</text>
</comment>
<dbReference type="Proteomes" id="UP000487268">
    <property type="component" value="Unassembled WGS sequence"/>
</dbReference>
<name>A0A7K0BTU9_9ACTN</name>
<evidence type="ECO:0000256" key="1">
    <source>
        <dbReference type="ARBA" id="ARBA00006547"/>
    </source>
</evidence>
<sequence>MKDRAGWDGGEIDLDAYFARIGYHGERAPTLETLKALQRAHVTGIPFENLDAVHGRPVLLDVPSLQAKLVGQRRGGYCFEHVRLFAAALERLGFAFTGLTGRVTIGSDDMRPATHAVLRVVVDGRAWLCDVGFGGGPLEPIELRDGIEVDQDGWRFRLERSEGELGNELWIMHQFGADGWVDRHMFTLDPQYPIDYEVGNHFVSTHPRSPFAARPYAQRFAVDVHHVLDDLKWTTTRPDGRSEVRELEPGEREKVLEEVFGIVLPG</sequence>
<evidence type="ECO:0000313" key="3">
    <source>
        <dbReference type="EMBL" id="MQY04610.1"/>
    </source>
</evidence>
<dbReference type="RefSeq" id="WP_153532813.1">
    <property type="nucleotide sequence ID" value="NZ_WEGH01000002.1"/>
</dbReference>
<dbReference type="AlphaFoldDB" id="A0A7K0BTU9"/>
<dbReference type="InterPro" id="IPR001447">
    <property type="entry name" value="Arylamine_N-AcTrfase"/>
</dbReference>
<dbReference type="Pfam" id="PF00797">
    <property type="entry name" value="Acetyltransf_2"/>
    <property type="match status" value="1"/>
</dbReference>
<reference evidence="3 4" key="1">
    <citation type="submission" date="2019-10" db="EMBL/GenBank/DDBJ databases">
        <title>Actinomadura rubteroloni sp. nov. and Actinomadura macrotermitis sp. nov., isolated from the gut of fungus growing-termite Macrotermes natalensis.</title>
        <authorList>
            <person name="Benndorf R."/>
            <person name="Martin K."/>
            <person name="Kuefner M."/>
            <person name="De Beer W."/>
            <person name="Kaster A.-K."/>
            <person name="Vollmers J."/>
            <person name="Poulsen M."/>
            <person name="Beemelmanns C."/>
        </authorList>
    </citation>
    <scope>NUCLEOTIDE SEQUENCE [LARGE SCALE GENOMIC DNA]</scope>
    <source>
        <strain evidence="3 4">RB68</strain>
    </source>
</reference>
<dbReference type="OrthoDB" id="7181050at2"/>
<keyword evidence="4" id="KW-1185">Reference proteome</keyword>
<accession>A0A7K0BTU9</accession>
<comment type="caution">
    <text evidence="3">The sequence shown here is derived from an EMBL/GenBank/DDBJ whole genome shotgun (WGS) entry which is preliminary data.</text>
</comment>
<dbReference type="SUPFAM" id="SSF54001">
    <property type="entry name" value="Cysteine proteinases"/>
    <property type="match status" value="1"/>
</dbReference>